<proteinExistence type="inferred from homology"/>
<evidence type="ECO:0000256" key="6">
    <source>
        <dbReference type="RuleBase" id="RU361277"/>
    </source>
</evidence>
<feature type="domain" description="Enoyl reductase (ER)" evidence="7">
    <location>
        <begin position="20"/>
        <end position="344"/>
    </location>
</feature>
<keyword evidence="4 6" id="KW-0862">Zinc</keyword>
<evidence type="ECO:0000313" key="8">
    <source>
        <dbReference type="EMBL" id="TFD89370.1"/>
    </source>
</evidence>
<dbReference type="InterPro" id="IPR002328">
    <property type="entry name" value="ADH_Zn_CS"/>
</dbReference>
<dbReference type="SMART" id="SM00829">
    <property type="entry name" value="PKS_ER"/>
    <property type="match status" value="1"/>
</dbReference>
<name>A0A4R9BRC8_9MICO</name>
<keyword evidence="5" id="KW-0560">Oxidoreductase</keyword>
<gene>
    <name evidence="8" type="ORF">E3T61_11350</name>
</gene>
<evidence type="ECO:0000256" key="4">
    <source>
        <dbReference type="ARBA" id="ARBA00022833"/>
    </source>
</evidence>
<dbReference type="PANTHER" id="PTHR43161">
    <property type="entry name" value="SORBITOL DEHYDROGENASE"/>
    <property type="match status" value="1"/>
</dbReference>
<dbReference type="Pfam" id="PF00107">
    <property type="entry name" value="ADH_zinc_N"/>
    <property type="match status" value="1"/>
</dbReference>
<dbReference type="InterPro" id="IPR013149">
    <property type="entry name" value="ADH-like_C"/>
</dbReference>
<dbReference type="GO" id="GO:0008270">
    <property type="term" value="F:zinc ion binding"/>
    <property type="evidence" value="ECO:0007669"/>
    <property type="project" value="InterPro"/>
</dbReference>
<comment type="caution">
    <text evidence="8">The sequence shown here is derived from an EMBL/GenBank/DDBJ whole genome shotgun (WGS) entry which is preliminary data.</text>
</comment>
<reference evidence="8 9" key="1">
    <citation type="submission" date="2019-03" db="EMBL/GenBank/DDBJ databases">
        <title>Genomics of glacier-inhabiting Cryobacterium strains.</title>
        <authorList>
            <person name="Liu Q."/>
            <person name="Xin Y.-H."/>
        </authorList>
    </citation>
    <scope>NUCLEOTIDE SEQUENCE [LARGE SCALE GENOMIC DNA]</scope>
    <source>
        <strain evidence="8 9">Sr59</strain>
    </source>
</reference>
<dbReference type="PANTHER" id="PTHR43161:SF9">
    <property type="entry name" value="SORBITOL DEHYDROGENASE"/>
    <property type="match status" value="1"/>
</dbReference>
<dbReference type="RefSeq" id="WP_134640975.1">
    <property type="nucleotide sequence ID" value="NZ_SOHM01000026.1"/>
</dbReference>
<keyword evidence="9" id="KW-1185">Reference proteome</keyword>
<evidence type="ECO:0000256" key="1">
    <source>
        <dbReference type="ARBA" id="ARBA00001947"/>
    </source>
</evidence>
<dbReference type="InterPro" id="IPR020843">
    <property type="entry name" value="ER"/>
</dbReference>
<dbReference type="Gene3D" id="3.40.50.720">
    <property type="entry name" value="NAD(P)-binding Rossmann-like Domain"/>
    <property type="match status" value="1"/>
</dbReference>
<keyword evidence="3 6" id="KW-0479">Metal-binding</keyword>
<evidence type="ECO:0000256" key="5">
    <source>
        <dbReference type="ARBA" id="ARBA00023002"/>
    </source>
</evidence>
<organism evidence="8 9">
    <name type="scientific">Cryobacterium lactosi</name>
    <dbReference type="NCBI Taxonomy" id="1259202"/>
    <lineage>
        <taxon>Bacteria</taxon>
        <taxon>Bacillati</taxon>
        <taxon>Actinomycetota</taxon>
        <taxon>Actinomycetes</taxon>
        <taxon>Micrococcales</taxon>
        <taxon>Microbacteriaceae</taxon>
        <taxon>Cryobacterium</taxon>
    </lineage>
</organism>
<dbReference type="InterPro" id="IPR036291">
    <property type="entry name" value="NAD(P)-bd_dom_sf"/>
</dbReference>
<dbReference type="AlphaFoldDB" id="A0A4R9BRC8"/>
<evidence type="ECO:0000259" key="7">
    <source>
        <dbReference type="SMART" id="SM00829"/>
    </source>
</evidence>
<dbReference type="GO" id="GO:0016616">
    <property type="term" value="F:oxidoreductase activity, acting on the CH-OH group of donors, NAD or NADP as acceptor"/>
    <property type="evidence" value="ECO:0007669"/>
    <property type="project" value="InterPro"/>
</dbReference>
<dbReference type="Gene3D" id="3.90.180.10">
    <property type="entry name" value="Medium-chain alcohol dehydrogenases, catalytic domain"/>
    <property type="match status" value="1"/>
</dbReference>
<dbReference type="SUPFAM" id="SSF51735">
    <property type="entry name" value="NAD(P)-binding Rossmann-fold domains"/>
    <property type="match status" value="1"/>
</dbReference>
<protein>
    <submittedName>
        <fullName evidence="8">NAD(P)-dependent alcohol dehydrogenase</fullName>
    </submittedName>
</protein>
<dbReference type="Pfam" id="PF08240">
    <property type="entry name" value="ADH_N"/>
    <property type="match status" value="1"/>
</dbReference>
<evidence type="ECO:0000256" key="3">
    <source>
        <dbReference type="ARBA" id="ARBA00022723"/>
    </source>
</evidence>
<dbReference type="InterPro" id="IPR045306">
    <property type="entry name" value="SDH-like"/>
</dbReference>
<dbReference type="InterPro" id="IPR013154">
    <property type="entry name" value="ADH-like_N"/>
</dbReference>
<dbReference type="Proteomes" id="UP000298468">
    <property type="component" value="Unassembled WGS sequence"/>
</dbReference>
<dbReference type="PROSITE" id="PS00059">
    <property type="entry name" value="ADH_ZINC"/>
    <property type="match status" value="1"/>
</dbReference>
<comment type="similarity">
    <text evidence="2 6">Belongs to the zinc-containing alcohol dehydrogenase family.</text>
</comment>
<dbReference type="SUPFAM" id="SSF50129">
    <property type="entry name" value="GroES-like"/>
    <property type="match status" value="1"/>
</dbReference>
<dbReference type="CDD" id="cd05285">
    <property type="entry name" value="sorbitol_DH"/>
    <property type="match status" value="1"/>
</dbReference>
<evidence type="ECO:0000256" key="2">
    <source>
        <dbReference type="ARBA" id="ARBA00008072"/>
    </source>
</evidence>
<dbReference type="InterPro" id="IPR011032">
    <property type="entry name" value="GroES-like_sf"/>
</dbReference>
<dbReference type="OrthoDB" id="9797931at2"/>
<dbReference type="EMBL" id="SOHM01000026">
    <property type="protein sequence ID" value="TFD89370.1"/>
    <property type="molecule type" value="Genomic_DNA"/>
</dbReference>
<comment type="cofactor">
    <cofactor evidence="1 6">
        <name>Zn(2+)</name>
        <dbReference type="ChEBI" id="CHEBI:29105"/>
    </cofactor>
</comment>
<sequence length="349" mass="36643">MTSTTINAIPQMMQASVLTGPKQVEVQEVAVPTVGSKDVLVRVDAVGVCGSDAHFYRAGRIGNLVVAGPIVLGHETAGVIVAVGELVDPSRVGQRVSIEPQRPCRRCEYCLGGDYNQCRDIEFYGAYPTHGSFAQYAVIPDDFAYLLPDHLSMAEGALIEPLSVAVYACRKATVGPGTRVLIAGAGPIGVLTAQVAHAFGASEVIISDPQEHRRAFAERFTGVSAISPSDLEPDVPIVDVFIDASGAPAAIAAGIRAVRALGKVVLVGMGMDDVSLPVALMQHREITLTGTFRYAHTWPLAIELAANGSVNLSELVTSVHALDDVEAAMLAATIDPTSIKTLVLPNGQL</sequence>
<evidence type="ECO:0000313" key="9">
    <source>
        <dbReference type="Proteomes" id="UP000298468"/>
    </source>
</evidence>
<accession>A0A4R9BRC8</accession>